<name>A0AAU2VB63_9ACTN</name>
<reference evidence="1" key="1">
    <citation type="submission" date="2022-10" db="EMBL/GenBank/DDBJ databases">
        <title>The complete genomes of actinobacterial strains from the NBC collection.</title>
        <authorList>
            <person name="Joergensen T.S."/>
            <person name="Alvarez Arevalo M."/>
            <person name="Sterndorff E.B."/>
            <person name="Faurdal D."/>
            <person name="Vuksanovic O."/>
            <person name="Mourched A.-S."/>
            <person name="Charusanti P."/>
            <person name="Shaw S."/>
            <person name="Blin K."/>
            <person name="Weber T."/>
        </authorList>
    </citation>
    <scope>NUCLEOTIDE SEQUENCE</scope>
    <source>
        <strain evidence="1">NBC_00003</strain>
    </source>
</reference>
<organism evidence="1">
    <name type="scientific">Streptomyces sp. NBC_00003</name>
    <dbReference type="NCBI Taxonomy" id="2903608"/>
    <lineage>
        <taxon>Bacteria</taxon>
        <taxon>Bacillati</taxon>
        <taxon>Actinomycetota</taxon>
        <taxon>Actinomycetes</taxon>
        <taxon>Kitasatosporales</taxon>
        <taxon>Streptomycetaceae</taxon>
        <taxon>Streptomyces</taxon>
    </lineage>
</organism>
<proteinExistence type="predicted"/>
<sequence>MTSRSGRYYSTTEIKYPQPPVTLDIDRWLYAYEEHPECGVCVANAKECRTALKQGRHRDAFEAAAEIRNGHPEHPRAAE</sequence>
<gene>
    <name evidence="1" type="ORF">OG549_29855</name>
</gene>
<accession>A0AAU2VB63</accession>
<dbReference type="AlphaFoldDB" id="A0AAU2VB63"/>
<protein>
    <recommendedName>
        <fullName evidence="2">4Fe-4S Wbl-type domain-containing protein</fullName>
    </recommendedName>
</protein>
<evidence type="ECO:0000313" key="1">
    <source>
        <dbReference type="EMBL" id="WTW64515.1"/>
    </source>
</evidence>
<dbReference type="EMBL" id="CP108318">
    <property type="protein sequence ID" value="WTW64515.1"/>
    <property type="molecule type" value="Genomic_DNA"/>
</dbReference>
<evidence type="ECO:0008006" key="2">
    <source>
        <dbReference type="Google" id="ProtNLM"/>
    </source>
</evidence>